<comment type="similarity">
    <text evidence="2">Belongs to the peptidase S1 family. CLIP subfamily.</text>
</comment>
<dbReference type="Gene3D" id="2.40.10.10">
    <property type="entry name" value="Trypsin-like serine proteases"/>
    <property type="match status" value="1"/>
</dbReference>
<dbReference type="GO" id="GO:0006508">
    <property type="term" value="P:proteolysis"/>
    <property type="evidence" value="ECO:0007669"/>
    <property type="project" value="UniProtKB-KW"/>
</dbReference>
<dbReference type="PROSITE" id="PS50240">
    <property type="entry name" value="TRYPSIN_DOM"/>
    <property type="match status" value="1"/>
</dbReference>
<gene>
    <name evidence="5" type="ORF">HW555_008260</name>
</gene>
<dbReference type="PROSITE" id="PS00134">
    <property type="entry name" value="TRYPSIN_HIS"/>
    <property type="match status" value="1"/>
</dbReference>
<evidence type="ECO:0000259" key="4">
    <source>
        <dbReference type="PROSITE" id="PS50240"/>
    </source>
</evidence>
<dbReference type="InterPro" id="IPR009003">
    <property type="entry name" value="Peptidase_S1_PA"/>
</dbReference>
<keyword evidence="1" id="KW-1015">Disulfide bond</keyword>
<dbReference type="Pfam" id="PF00089">
    <property type="entry name" value="Trypsin"/>
    <property type="match status" value="1"/>
</dbReference>
<reference evidence="5" key="1">
    <citation type="submission" date="2020-08" db="EMBL/GenBank/DDBJ databases">
        <title>Spodoptera exigua strain:BAW_Kor-Di-RS1 Genome sequencing and assembly.</title>
        <authorList>
            <person name="Kim J."/>
            <person name="Nam H.Y."/>
            <person name="Kwon M."/>
            <person name="Choi J.H."/>
            <person name="Cho S.R."/>
            <person name="Kim G.-H."/>
        </authorList>
    </citation>
    <scope>NUCLEOTIDE SEQUENCE</scope>
    <source>
        <strain evidence="5">BAW_Kor-Di-RS1</strain>
        <tissue evidence="5">Whole-body</tissue>
    </source>
</reference>
<evidence type="ECO:0000313" key="6">
    <source>
        <dbReference type="Proteomes" id="UP000648187"/>
    </source>
</evidence>
<keyword evidence="3" id="KW-0720">Serine protease</keyword>
<protein>
    <recommendedName>
        <fullName evidence="4">Peptidase S1 domain-containing protein</fullName>
    </recommendedName>
</protein>
<dbReference type="AlphaFoldDB" id="A0A835L3L8"/>
<evidence type="ECO:0000313" key="5">
    <source>
        <dbReference type="EMBL" id="KAF9413558.1"/>
    </source>
</evidence>
<sequence>MNTSPSVVNGKPAVEGQFPFLVSLKEPVAKMEPDKFVWKNLCGGSIIDTKRVLTAAHCFENNEFYYARHPETLRLKVLIHEHFNFPANDIAVVLVNEPWVFNENVNFIKVATVVTDYAEQCVSAGYGRIGHRSKDSVSPILLSAKLSTMPRWRCSLVWEMNMNSFICTDSTIADVARGDSGGPLLCYHTGDPNEVNDEGVLAGVVSGKNFDKTTLYTRVSAYTAWINNGPSGADGRHVLNYQTQNKAINLLSKVLKYSDGKQSLLLDIPRLKDILMI</sequence>
<dbReference type="Proteomes" id="UP000648187">
    <property type="component" value="Unassembled WGS sequence"/>
</dbReference>
<name>A0A835L3L8_SPOEX</name>
<dbReference type="InterPro" id="IPR001314">
    <property type="entry name" value="Peptidase_S1A"/>
</dbReference>
<dbReference type="InterPro" id="IPR043504">
    <property type="entry name" value="Peptidase_S1_PA_chymotrypsin"/>
</dbReference>
<dbReference type="InterPro" id="IPR001254">
    <property type="entry name" value="Trypsin_dom"/>
</dbReference>
<dbReference type="PANTHER" id="PTHR24256">
    <property type="entry name" value="TRYPTASE-RELATED"/>
    <property type="match status" value="1"/>
</dbReference>
<dbReference type="EMBL" id="JACKWZ010000155">
    <property type="protein sequence ID" value="KAF9413558.1"/>
    <property type="molecule type" value="Genomic_DNA"/>
</dbReference>
<proteinExistence type="inferred from homology"/>
<evidence type="ECO:0000256" key="2">
    <source>
        <dbReference type="ARBA" id="ARBA00024195"/>
    </source>
</evidence>
<dbReference type="CDD" id="cd00190">
    <property type="entry name" value="Tryp_SPc"/>
    <property type="match status" value="1"/>
</dbReference>
<evidence type="ECO:0000256" key="3">
    <source>
        <dbReference type="RuleBase" id="RU363034"/>
    </source>
</evidence>
<keyword evidence="6" id="KW-1185">Reference proteome</keyword>
<organism evidence="5 6">
    <name type="scientific">Spodoptera exigua</name>
    <name type="common">Beet armyworm</name>
    <name type="synonym">Noctua fulgens</name>
    <dbReference type="NCBI Taxonomy" id="7107"/>
    <lineage>
        <taxon>Eukaryota</taxon>
        <taxon>Metazoa</taxon>
        <taxon>Ecdysozoa</taxon>
        <taxon>Arthropoda</taxon>
        <taxon>Hexapoda</taxon>
        <taxon>Insecta</taxon>
        <taxon>Pterygota</taxon>
        <taxon>Neoptera</taxon>
        <taxon>Endopterygota</taxon>
        <taxon>Lepidoptera</taxon>
        <taxon>Glossata</taxon>
        <taxon>Ditrysia</taxon>
        <taxon>Noctuoidea</taxon>
        <taxon>Noctuidae</taxon>
        <taxon>Amphipyrinae</taxon>
        <taxon>Spodoptera</taxon>
    </lineage>
</organism>
<keyword evidence="3" id="KW-0378">Hydrolase</keyword>
<feature type="domain" description="Peptidase S1" evidence="4">
    <location>
        <begin position="7"/>
        <end position="231"/>
    </location>
</feature>
<evidence type="ECO:0000256" key="1">
    <source>
        <dbReference type="ARBA" id="ARBA00023157"/>
    </source>
</evidence>
<accession>A0A835L3L8</accession>
<dbReference type="GO" id="GO:0004252">
    <property type="term" value="F:serine-type endopeptidase activity"/>
    <property type="evidence" value="ECO:0007669"/>
    <property type="project" value="InterPro"/>
</dbReference>
<dbReference type="PROSITE" id="PS00135">
    <property type="entry name" value="TRYPSIN_SER"/>
    <property type="match status" value="1"/>
</dbReference>
<keyword evidence="3" id="KW-0645">Protease</keyword>
<comment type="caution">
    <text evidence="5">The sequence shown here is derived from an EMBL/GenBank/DDBJ whole genome shotgun (WGS) entry which is preliminary data.</text>
</comment>
<dbReference type="InterPro" id="IPR051487">
    <property type="entry name" value="Ser/Thr_Proteases_Immune/Dev"/>
</dbReference>
<dbReference type="PRINTS" id="PR00722">
    <property type="entry name" value="CHYMOTRYPSIN"/>
</dbReference>
<dbReference type="InterPro" id="IPR018114">
    <property type="entry name" value="TRYPSIN_HIS"/>
</dbReference>
<dbReference type="SMART" id="SM00020">
    <property type="entry name" value="Tryp_SPc"/>
    <property type="match status" value="1"/>
</dbReference>
<dbReference type="InterPro" id="IPR033116">
    <property type="entry name" value="TRYPSIN_SER"/>
</dbReference>
<dbReference type="SUPFAM" id="SSF50494">
    <property type="entry name" value="Trypsin-like serine proteases"/>
    <property type="match status" value="1"/>
</dbReference>